<evidence type="ECO:0000256" key="1">
    <source>
        <dbReference type="SAM" id="Coils"/>
    </source>
</evidence>
<feature type="transmembrane region" description="Helical" evidence="2">
    <location>
        <begin position="217"/>
        <end position="234"/>
    </location>
</feature>
<organism evidence="3 4">
    <name type="scientific">Acinetobacter amyesii</name>
    <dbReference type="NCBI Taxonomy" id="2942470"/>
    <lineage>
        <taxon>Bacteria</taxon>
        <taxon>Pseudomonadati</taxon>
        <taxon>Pseudomonadota</taxon>
        <taxon>Gammaproteobacteria</taxon>
        <taxon>Moraxellales</taxon>
        <taxon>Moraxellaceae</taxon>
        <taxon>Acinetobacter</taxon>
    </lineage>
</organism>
<accession>A0A1T1H580</accession>
<dbReference type="EMBL" id="MVKX01000002">
    <property type="protein sequence ID" value="OOV84837.1"/>
    <property type="molecule type" value="Genomic_DNA"/>
</dbReference>
<dbReference type="RefSeq" id="WP_078189338.1">
    <property type="nucleotide sequence ID" value="NZ_JAMCOZ010000005.1"/>
</dbReference>
<dbReference type="AlphaFoldDB" id="A0A1T1H580"/>
<keyword evidence="4" id="KW-1185">Reference proteome</keyword>
<gene>
    <name evidence="3" type="ORF">B1202_04200</name>
</gene>
<reference evidence="3 4" key="1">
    <citation type="submission" date="2017-02" db="EMBL/GenBank/DDBJ databases">
        <title>Acinetobacter sp. ANC 4945, whole genome shotgun sequencing project.</title>
        <authorList>
            <person name="Radolfova-Krizova L."/>
            <person name="Al Atrouni A."/>
            <person name="Nemec A."/>
        </authorList>
    </citation>
    <scope>NUCLEOTIDE SEQUENCE [LARGE SCALE GENOMIC DNA]</scope>
    <source>
        <strain evidence="3 4">ANC 4945</strain>
    </source>
</reference>
<proteinExistence type="predicted"/>
<keyword evidence="1" id="KW-0175">Coiled coil</keyword>
<feature type="transmembrane region" description="Helical" evidence="2">
    <location>
        <begin position="254"/>
        <end position="276"/>
    </location>
</feature>
<keyword evidence="2" id="KW-0812">Transmembrane</keyword>
<evidence type="ECO:0000313" key="3">
    <source>
        <dbReference type="EMBL" id="OOV84837.1"/>
    </source>
</evidence>
<comment type="caution">
    <text evidence="3">The sequence shown here is derived from an EMBL/GenBank/DDBJ whole genome shotgun (WGS) entry which is preliminary data.</text>
</comment>
<keyword evidence="2" id="KW-1133">Transmembrane helix</keyword>
<keyword evidence="2" id="KW-0472">Membrane</keyword>
<evidence type="ECO:0000256" key="2">
    <source>
        <dbReference type="SAM" id="Phobius"/>
    </source>
</evidence>
<dbReference type="Proteomes" id="UP000191160">
    <property type="component" value="Unassembled WGS sequence"/>
</dbReference>
<protein>
    <submittedName>
        <fullName evidence="3">Uncharacterized protein</fullName>
    </submittedName>
</protein>
<evidence type="ECO:0000313" key="4">
    <source>
        <dbReference type="Proteomes" id="UP000191160"/>
    </source>
</evidence>
<sequence length="365" mass="42735">MEIFELNEKLEKIFTGLIHLYAFEDKLKEDGSTWSLYKKFENVDNEWEKFYHINNVHLLDEWIDIVSEIEYDYGKKNYEKNLKSLETCASKIIEELQLTDNSKITFEDKKQAKHLRDHLTEWKKFRYLKSAVKDLTNNTSELKNQISLINESVDKFSKLEDNVVKLNEESHNLIEDLRNKNKFLSQASDENSNFEIKKLYIDIYDTEIKIANDYRKWALSIFAVISLLLIWKFFNFSLSFNGLGVTLSIPSKKIGWESALNILLLIGLSTPAWYLARESSLHRKVAYKAQMLGTELASFPLYVREFKDEDRLELRKQLADRFFGQELFNDSKSTSSSDNSLDQIKLLTEANKVLAEALKTKKAVE</sequence>
<name>A0A1T1H580_9GAMM</name>
<feature type="coiled-coil region" evidence="1">
    <location>
        <begin position="132"/>
        <end position="187"/>
    </location>
</feature>